<evidence type="ECO:0000256" key="2">
    <source>
        <dbReference type="ARBA" id="ARBA00001946"/>
    </source>
</evidence>
<keyword evidence="7 9" id="KW-0547">Nucleotide-binding</keyword>
<evidence type="ECO:0000256" key="7">
    <source>
        <dbReference type="ARBA" id="ARBA00022741"/>
    </source>
</evidence>
<dbReference type="GO" id="GO:0004309">
    <property type="term" value="F:exopolyphosphatase activity"/>
    <property type="evidence" value="ECO:0007669"/>
    <property type="project" value="TreeGrafter"/>
</dbReference>
<dbReference type="NCBIfam" id="TIGR00087">
    <property type="entry name" value="surE"/>
    <property type="match status" value="1"/>
</dbReference>
<dbReference type="SUPFAM" id="SSF64167">
    <property type="entry name" value="SurE-like"/>
    <property type="match status" value="1"/>
</dbReference>
<name>G7V5B8_THELD</name>
<evidence type="ECO:0000259" key="10">
    <source>
        <dbReference type="Pfam" id="PF01975"/>
    </source>
</evidence>
<protein>
    <recommendedName>
        <fullName evidence="9">5'-nucleotidase SurE</fullName>
        <ecNumber evidence="9">3.1.3.5</ecNumber>
    </recommendedName>
    <alternativeName>
        <fullName evidence="9">Nucleoside 5'-monophosphate phosphohydrolase</fullName>
    </alternativeName>
</protein>
<keyword evidence="5 9" id="KW-0963">Cytoplasm</keyword>
<keyword evidence="8 9" id="KW-0378">Hydrolase</keyword>
<evidence type="ECO:0000313" key="12">
    <source>
        <dbReference type="Proteomes" id="UP000005868"/>
    </source>
</evidence>
<evidence type="ECO:0000256" key="5">
    <source>
        <dbReference type="ARBA" id="ARBA00022490"/>
    </source>
</evidence>
<evidence type="ECO:0000256" key="4">
    <source>
        <dbReference type="ARBA" id="ARBA00011062"/>
    </source>
</evidence>
<dbReference type="GO" id="GO:0008253">
    <property type="term" value="F:5'-nucleotidase activity"/>
    <property type="evidence" value="ECO:0007669"/>
    <property type="project" value="UniProtKB-UniRule"/>
</dbReference>
<dbReference type="InterPro" id="IPR002828">
    <property type="entry name" value="SurE-like_Pase/nucleotidase"/>
</dbReference>
<dbReference type="HAMAP" id="MF_00060">
    <property type="entry name" value="SurE"/>
    <property type="match status" value="1"/>
</dbReference>
<dbReference type="GO" id="GO:0005737">
    <property type="term" value="C:cytoplasm"/>
    <property type="evidence" value="ECO:0007669"/>
    <property type="project" value="UniProtKB-SubCell"/>
</dbReference>
<dbReference type="GO" id="GO:0046872">
    <property type="term" value="F:metal ion binding"/>
    <property type="evidence" value="ECO:0007669"/>
    <property type="project" value="UniProtKB-UniRule"/>
</dbReference>
<reference evidence="12" key="1">
    <citation type="submission" date="2011-10" db="EMBL/GenBank/DDBJ databases">
        <title>The complete genome of chromosome of Thermovirga lienii DSM 17291.</title>
        <authorList>
            <consortium name="US DOE Joint Genome Institute (JGI-PGF)"/>
            <person name="Lucas S."/>
            <person name="Copeland A."/>
            <person name="Lapidus A."/>
            <person name="Glavina del Rio T."/>
            <person name="Dalin E."/>
            <person name="Tice H."/>
            <person name="Bruce D."/>
            <person name="Goodwin L."/>
            <person name="Pitluck S."/>
            <person name="Peters L."/>
            <person name="Mikhailova N."/>
            <person name="Saunders E."/>
            <person name="Kyrpides N."/>
            <person name="Mavromatis K."/>
            <person name="Ivanova N."/>
            <person name="Last F.I."/>
            <person name="Brettin T."/>
            <person name="Detter J.C."/>
            <person name="Han C."/>
            <person name="Larimer F."/>
            <person name="Land M."/>
            <person name="Hauser L."/>
            <person name="Markowitz V."/>
            <person name="Cheng J.-F."/>
            <person name="Hugenholtz P."/>
            <person name="Woyke T."/>
            <person name="Wu D."/>
            <person name="Spring S."/>
            <person name="Schroeder M."/>
            <person name="Brambilla E.-M."/>
            <person name="Klenk H.-P."/>
            <person name="Eisen J.A."/>
        </authorList>
    </citation>
    <scope>NUCLEOTIDE SEQUENCE [LARGE SCALE GENOMIC DNA]</scope>
    <source>
        <strain evidence="12">ATCC BAA-1197 / DSM 17291 / Cas60314</strain>
    </source>
</reference>
<comment type="catalytic activity">
    <reaction evidence="1 9">
        <text>a ribonucleoside 5'-phosphate + H2O = a ribonucleoside + phosphate</text>
        <dbReference type="Rhea" id="RHEA:12484"/>
        <dbReference type="ChEBI" id="CHEBI:15377"/>
        <dbReference type="ChEBI" id="CHEBI:18254"/>
        <dbReference type="ChEBI" id="CHEBI:43474"/>
        <dbReference type="ChEBI" id="CHEBI:58043"/>
        <dbReference type="EC" id="3.1.3.5"/>
    </reaction>
</comment>
<organism evidence="11 12">
    <name type="scientific">Thermovirga lienii (strain ATCC BAA-1197 / DSM 17291 / Cas60314)</name>
    <dbReference type="NCBI Taxonomy" id="580340"/>
    <lineage>
        <taxon>Bacteria</taxon>
        <taxon>Thermotogati</taxon>
        <taxon>Synergistota</taxon>
        <taxon>Synergistia</taxon>
        <taxon>Synergistales</taxon>
        <taxon>Thermovirgaceae</taxon>
        <taxon>Thermovirga</taxon>
    </lineage>
</organism>
<feature type="binding site" evidence="9">
    <location>
        <position position="9"/>
    </location>
    <ligand>
        <name>a divalent metal cation</name>
        <dbReference type="ChEBI" id="CHEBI:60240"/>
    </ligand>
</feature>
<dbReference type="NCBIfam" id="NF001490">
    <property type="entry name" value="PRK00346.1-4"/>
    <property type="match status" value="1"/>
</dbReference>
<dbReference type="eggNOG" id="COG0496">
    <property type="taxonomic scope" value="Bacteria"/>
</dbReference>
<evidence type="ECO:0000256" key="1">
    <source>
        <dbReference type="ARBA" id="ARBA00000815"/>
    </source>
</evidence>
<dbReference type="PANTHER" id="PTHR30457:SF12">
    <property type="entry name" value="5'_3'-NUCLEOTIDASE SURE"/>
    <property type="match status" value="1"/>
</dbReference>
<dbReference type="GO" id="GO:0000166">
    <property type="term" value="F:nucleotide binding"/>
    <property type="evidence" value="ECO:0007669"/>
    <property type="project" value="UniProtKB-KW"/>
</dbReference>
<dbReference type="GO" id="GO:0008254">
    <property type="term" value="F:3'-nucleotidase activity"/>
    <property type="evidence" value="ECO:0007669"/>
    <property type="project" value="TreeGrafter"/>
</dbReference>
<dbReference type="InterPro" id="IPR030048">
    <property type="entry name" value="SurE"/>
</dbReference>
<comment type="cofactor">
    <cofactor evidence="2">
        <name>Mg(2+)</name>
        <dbReference type="ChEBI" id="CHEBI:18420"/>
    </cofactor>
</comment>
<accession>G7V5B8</accession>
<comment type="function">
    <text evidence="9">Nucleotidase that shows phosphatase activity on nucleoside 5'-monophosphates.</text>
</comment>
<dbReference type="PANTHER" id="PTHR30457">
    <property type="entry name" value="5'-NUCLEOTIDASE SURE"/>
    <property type="match status" value="1"/>
</dbReference>
<dbReference type="FunFam" id="3.40.1210.10:FF:000001">
    <property type="entry name" value="5'/3'-nucleotidase SurE"/>
    <property type="match status" value="1"/>
</dbReference>
<reference evidence="11 12" key="2">
    <citation type="journal article" date="2012" name="Stand. Genomic Sci.">
        <title>Genome sequence of the moderately thermophilic, amino-acid-degrading and sulfur-reducing bacterium Thermovirga lienii type strain (Cas60314(T)).</title>
        <authorList>
            <person name="Goker M."/>
            <person name="Saunders E."/>
            <person name="Lapidus A."/>
            <person name="Nolan M."/>
            <person name="Lucas S."/>
            <person name="Hammon N."/>
            <person name="Deshpande S."/>
            <person name="Cheng J.F."/>
            <person name="Han C."/>
            <person name="Tapia R."/>
            <person name="Goodwin L.A."/>
            <person name="Pitluck S."/>
            <person name="Liolios K."/>
            <person name="Mavromatis K."/>
            <person name="Pagani I."/>
            <person name="Ivanova N."/>
            <person name="Mikhailova N."/>
            <person name="Pati A."/>
            <person name="Chen A."/>
            <person name="Palaniappan K."/>
            <person name="Land M."/>
            <person name="Chang Y.J."/>
            <person name="Jeffries C.D."/>
            <person name="Brambilla E.M."/>
            <person name="Rohde M."/>
            <person name="Spring S."/>
            <person name="Detter J.C."/>
            <person name="Woyke T."/>
            <person name="Bristow J."/>
            <person name="Eisen J.A."/>
            <person name="Markowitz V."/>
            <person name="Hugenholtz P."/>
            <person name="Kyrpides N.C."/>
            <person name="Klenk H.P."/>
        </authorList>
    </citation>
    <scope>NUCLEOTIDE SEQUENCE [LARGE SCALE GENOMIC DNA]</scope>
    <source>
        <strain evidence="12">ATCC BAA-1197 / DSM 17291 / Cas60314</strain>
    </source>
</reference>
<dbReference type="OrthoDB" id="9780815at2"/>
<dbReference type="InterPro" id="IPR036523">
    <property type="entry name" value="SurE-like_sf"/>
</dbReference>
<evidence type="ECO:0000313" key="11">
    <source>
        <dbReference type="EMBL" id="AER66901.1"/>
    </source>
</evidence>
<dbReference type="STRING" id="580340.Tlie_1170"/>
<keyword evidence="12" id="KW-1185">Reference proteome</keyword>
<evidence type="ECO:0000256" key="6">
    <source>
        <dbReference type="ARBA" id="ARBA00022723"/>
    </source>
</evidence>
<proteinExistence type="inferred from homology"/>
<dbReference type="EMBL" id="CP003096">
    <property type="protein sequence ID" value="AER66901.1"/>
    <property type="molecule type" value="Genomic_DNA"/>
</dbReference>
<feature type="domain" description="Survival protein SurE-like phosphatase/nucleotidase" evidence="10">
    <location>
        <begin position="4"/>
        <end position="193"/>
    </location>
</feature>
<dbReference type="HOGENOM" id="CLU_045192_1_2_0"/>
<evidence type="ECO:0000256" key="9">
    <source>
        <dbReference type="HAMAP-Rule" id="MF_00060"/>
    </source>
</evidence>
<evidence type="ECO:0000256" key="8">
    <source>
        <dbReference type="ARBA" id="ARBA00022801"/>
    </source>
</evidence>
<dbReference type="KEGG" id="tli:Tlie_1170"/>
<comment type="subcellular location">
    <subcellularLocation>
        <location evidence="3 9">Cytoplasm</location>
    </subcellularLocation>
</comment>
<dbReference type="Pfam" id="PF01975">
    <property type="entry name" value="SurE"/>
    <property type="match status" value="1"/>
</dbReference>
<feature type="binding site" evidence="9">
    <location>
        <position position="98"/>
    </location>
    <ligand>
        <name>a divalent metal cation</name>
        <dbReference type="ChEBI" id="CHEBI:60240"/>
    </ligand>
</feature>
<feature type="binding site" evidence="9">
    <location>
        <position position="40"/>
    </location>
    <ligand>
        <name>a divalent metal cation</name>
        <dbReference type="ChEBI" id="CHEBI:60240"/>
    </ligand>
</feature>
<comment type="cofactor">
    <cofactor evidence="9">
        <name>a divalent metal cation</name>
        <dbReference type="ChEBI" id="CHEBI:60240"/>
    </cofactor>
    <text evidence="9">Binds 1 divalent metal cation per subunit.</text>
</comment>
<dbReference type="AlphaFoldDB" id="G7V5B8"/>
<dbReference type="Proteomes" id="UP000005868">
    <property type="component" value="Chromosome"/>
</dbReference>
<comment type="similarity">
    <text evidence="4 9">Belongs to the SurE nucleotidase family.</text>
</comment>
<evidence type="ECO:0000256" key="3">
    <source>
        <dbReference type="ARBA" id="ARBA00004496"/>
    </source>
</evidence>
<dbReference type="EC" id="3.1.3.5" evidence="9"/>
<dbReference type="Gene3D" id="3.40.1210.10">
    <property type="entry name" value="Survival protein SurE-like phosphatase/nucleotidase"/>
    <property type="match status" value="1"/>
</dbReference>
<gene>
    <name evidence="9" type="primary">surE</name>
    <name evidence="11" type="ordered locus">Tlie_1170</name>
</gene>
<feature type="binding site" evidence="9">
    <location>
        <position position="8"/>
    </location>
    <ligand>
        <name>a divalent metal cation</name>
        <dbReference type="ChEBI" id="CHEBI:60240"/>
    </ligand>
</feature>
<sequence>MKLLLTNDDGVFAPGLITLASNLAAEGHEVWVVAPDRERSSIGHAITLFKPLRLWNIESGVYPNNVKVWACDGTPSDCVVLGIEEILPEADAVVSGINRGPNLGDDLTYSGTVSAAMEAHFLGKPAVAVSLCCEANENGHLYDTAAKAVIAILNKFCDIGFYDSLLLNVNVPNLPIKAIKGFSVTKKGIRMYEEKVTKLNDPKGNVYYWISGRIEDKLEDGADVKAVKDGFVSITPIHMDLTHYPSIDKLKRAGLEEIKIQF</sequence>
<keyword evidence="6 9" id="KW-0479">Metal-binding</keyword>